<sequence length="111" mass="11968">MAALNLGNIAVNQTVYFMWSTNAADGSSVSRDFSGTIRIYRSAYTSFTTVGITELEDFDSIIGIHSVAIDTSADSYYQGSTDYSVVIVDTTIDGVANINAPIAYFSITNRV</sequence>
<proteinExistence type="predicted"/>
<name>A0A0F9TNN8_9ZZZZ</name>
<evidence type="ECO:0000313" key="1">
    <source>
        <dbReference type="EMBL" id="KKN50716.1"/>
    </source>
</evidence>
<comment type="caution">
    <text evidence="1">The sequence shown here is derived from an EMBL/GenBank/DDBJ whole genome shotgun (WGS) entry which is preliminary data.</text>
</comment>
<reference evidence="1" key="1">
    <citation type="journal article" date="2015" name="Nature">
        <title>Complex archaea that bridge the gap between prokaryotes and eukaryotes.</title>
        <authorList>
            <person name="Spang A."/>
            <person name="Saw J.H."/>
            <person name="Jorgensen S.L."/>
            <person name="Zaremba-Niedzwiedzka K."/>
            <person name="Martijn J."/>
            <person name="Lind A.E."/>
            <person name="van Eijk R."/>
            <person name="Schleper C."/>
            <person name="Guy L."/>
            <person name="Ettema T.J."/>
        </authorList>
    </citation>
    <scope>NUCLEOTIDE SEQUENCE</scope>
</reference>
<accession>A0A0F9TNN8</accession>
<gene>
    <name evidence="1" type="ORF">LCGC14_0629770</name>
</gene>
<protein>
    <submittedName>
        <fullName evidence="1">Uncharacterized protein</fullName>
    </submittedName>
</protein>
<dbReference type="AlphaFoldDB" id="A0A0F9TNN8"/>
<organism evidence="1">
    <name type="scientific">marine sediment metagenome</name>
    <dbReference type="NCBI Taxonomy" id="412755"/>
    <lineage>
        <taxon>unclassified sequences</taxon>
        <taxon>metagenomes</taxon>
        <taxon>ecological metagenomes</taxon>
    </lineage>
</organism>
<dbReference type="EMBL" id="LAZR01001098">
    <property type="protein sequence ID" value="KKN50716.1"/>
    <property type="molecule type" value="Genomic_DNA"/>
</dbReference>